<dbReference type="AlphaFoldDB" id="A0A1H6ZLA6"/>
<dbReference type="EMBL" id="FNYD01000005">
    <property type="protein sequence ID" value="SEJ50482.1"/>
    <property type="molecule type" value="Genomic_DNA"/>
</dbReference>
<evidence type="ECO:0000256" key="2">
    <source>
        <dbReference type="ARBA" id="ARBA00023002"/>
    </source>
</evidence>
<dbReference type="STRING" id="1227549.SAMN05444007_10578"/>
<dbReference type="InterPro" id="IPR012349">
    <property type="entry name" value="Split_barrel_FMN-bd"/>
</dbReference>
<evidence type="ECO:0000313" key="5">
    <source>
        <dbReference type="Proteomes" id="UP000199379"/>
    </source>
</evidence>
<dbReference type="Pfam" id="PF01613">
    <property type="entry name" value="Flavin_Reduct"/>
    <property type="match status" value="1"/>
</dbReference>
<feature type="domain" description="Flavin reductase like" evidence="3">
    <location>
        <begin position="20"/>
        <end position="161"/>
    </location>
</feature>
<dbReference type="GO" id="GO:0042602">
    <property type="term" value="F:riboflavin reductase (NADPH) activity"/>
    <property type="evidence" value="ECO:0007669"/>
    <property type="project" value="TreeGrafter"/>
</dbReference>
<dbReference type="OrthoDB" id="9792858at2"/>
<dbReference type="SMART" id="SM00903">
    <property type="entry name" value="Flavin_Reduct"/>
    <property type="match status" value="1"/>
</dbReference>
<accession>A0A1H6ZLA6</accession>
<evidence type="ECO:0000256" key="1">
    <source>
        <dbReference type="ARBA" id="ARBA00008898"/>
    </source>
</evidence>
<keyword evidence="2" id="KW-0560">Oxidoreductase</keyword>
<gene>
    <name evidence="4" type="ORF">SAMN05444007_10578</name>
</gene>
<dbReference type="InterPro" id="IPR002563">
    <property type="entry name" value="Flavin_Rdtase-like_dom"/>
</dbReference>
<dbReference type="Proteomes" id="UP000199379">
    <property type="component" value="Unassembled WGS sequence"/>
</dbReference>
<dbReference type="InterPro" id="IPR050268">
    <property type="entry name" value="NADH-dep_flavin_reductase"/>
</dbReference>
<dbReference type="RefSeq" id="WP_092365795.1">
    <property type="nucleotide sequence ID" value="NZ_BMGV01000005.1"/>
</dbReference>
<name>A0A1H6ZLA6_9RHOB</name>
<dbReference type="PANTHER" id="PTHR30466">
    <property type="entry name" value="FLAVIN REDUCTASE"/>
    <property type="match status" value="1"/>
</dbReference>
<dbReference type="GO" id="GO:0010181">
    <property type="term" value="F:FMN binding"/>
    <property type="evidence" value="ECO:0007669"/>
    <property type="project" value="InterPro"/>
</dbReference>
<proteinExistence type="inferred from homology"/>
<keyword evidence="5" id="KW-1185">Reference proteome</keyword>
<reference evidence="4 5" key="1">
    <citation type="submission" date="2016-10" db="EMBL/GenBank/DDBJ databases">
        <authorList>
            <person name="de Groot N.N."/>
        </authorList>
    </citation>
    <scope>NUCLEOTIDE SEQUENCE [LARGE SCALE GENOMIC DNA]</scope>
    <source>
        <strain evidence="4 5">DSM 29340</strain>
    </source>
</reference>
<dbReference type="Gene3D" id="2.30.110.10">
    <property type="entry name" value="Electron Transport, Fmn-binding Protein, Chain A"/>
    <property type="match status" value="1"/>
</dbReference>
<comment type="similarity">
    <text evidence="1">Belongs to the non-flavoprotein flavin reductase family.</text>
</comment>
<protein>
    <submittedName>
        <fullName evidence="4">NADH-FMN oxidoreductase RutF, flavin reductase (DIM6/NTAB) family</fullName>
    </submittedName>
</protein>
<evidence type="ECO:0000313" key="4">
    <source>
        <dbReference type="EMBL" id="SEJ50482.1"/>
    </source>
</evidence>
<sequence>MTETSFTPGPETARAFREALGCFGTGVTVVTAATAEGPLAITVNSFTSVSLDPPLILWCVATGTNRYPGFAAAERFAVHVMAEDQQDTALSFARDGVDFDHADWTEDAHGTPVLRDCLARFDCRRHSLHQAGDHAIIVGEVLRAMHRPGKGLMFKRGQYGGFTGLV</sequence>
<evidence type="ECO:0000259" key="3">
    <source>
        <dbReference type="SMART" id="SM00903"/>
    </source>
</evidence>
<dbReference type="SUPFAM" id="SSF50475">
    <property type="entry name" value="FMN-binding split barrel"/>
    <property type="match status" value="1"/>
</dbReference>
<dbReference type="PANTHER" id="PTHR30466:SF11">
    <property type="entry name" value="FLAVIN-DEPENDENT MONOOXYGENASE, REDUCTASE SUBUNIT HSAB"/>
    <property type="match status" value="1"/>
</dbReference>
<organism evidence="4 5">
    <name type="scientific">Cribrihabitans marinus</name>
    <dbReference type="NCBI Taxonomy" id="1227549"/>
    <lineage>
        <taxon>Bacteria</taxon>
        <taxon>Pseudomonadati</taxon>
        <taxon>Pseudomonadota</taxon>
        <taxon>Alphaproteobacteria</taxon>
        <taxon>Rhodobacterales</taxon>
        <taxon>Paracoccaceae</taxon>
        <taxon>Cribrihabitans</taxon>
    </lineage>
</organism>